<gene>
    <name evidence="1" type="ORF">BDV27DRAFT_122956</name>
</gene>
<organism evidence="1 2">
    <name type="scientific">Aspergillus caelatus</name>
    <dbReference type="NCBI Taxonomy" id="61420"/>
    <lineage>
        <taxon>Eukaryota</taxon>
        <taxon>Fungi</taxon>
        <taxon>Dikarya</taxon>
        <taxon>Ascomycota</taxon>
        <taxon>Pezizomycotina</taxon>
        <taxon>Eurotiomycetes</taxon>
        <taxon>Eurotiomycetidae</taxon>
        <taxon>Eurotiales</taxon>
        <taxon>Aspergillaceae</taxon>
        <taxon>Aspergillus</taxon>
        <taxon>Aspergillus subgen. Circumdati</taxon>
    </lineage>
</organism>
<accession>A0A5N7AFY9</accession>
<dbReference type="GeneID" id="43650204"/>
<proteinExistence type="predicted"/>
<evidence type="ECO:0000313" key="2">
    <source>
        <dbReference type="Proteomes" id="UP000326268"/>
    </source>
</evidence>
<keyword evidence="2" id="KW-1185">Reference proteome</keyword>
<dbReference type="EMBL" id="ML737589">
    <property type="protein sequence ID" value="KAE8368086.1"/>
    <property type="molecule type" value="Genomic_DNA"/>
</dbReference>
<dbReference type="OrthoDB" id="270584at2759"/>
<evidence type="ECO:0000313" key="1">
    <source>
        <dbReference type="EMBL" id="KAE8368086.1"/>
    </source>
</evidence>
<dbReference type="AlphaFoldDB" id="A0A5N7AFY9"/>
<dbReference type="RefSeq" id="XP_031931167.1">
    <property type="nucleotide sequence ID" value="XM_032065758.1"/>
</dbReference>
<dbReference type="Proteomes" id="UP000326268">
    <property type="component" value="Unassembled WGS sequence"/>
</dbReference>
<reference evidence="1 2" key="1">
    <citation type="submission" date="2019-04" db="EMBL/GenBank/DDBJ databases">
        <title>Friends and foes A comparative genomics studyof 23 Aspergillus species from section Flavi.</title>
        <authorList>
            <consortium name="DOE Joint Genome Institute"/>
            <person name="Kjaerbolling I."/>
            <person name="Vesth T."/>
            <person name="Frisvad J.C."/>
            <person name="Nybo J.L."/>
            <person name="Theobald S."/>
            <person name="Kildgaard S."/>
            <person name="Isbrandt T."/>
            <person name="Kuo A."/>
            <person name="Sato A."/>
            <person name="Lyhne E.K."/>
            <person name="Kogle M.E."/>
            <person name="Wiebenga A."/>
            <person name="Kun R.S."/>
            <person name="Lubbers R.J."/>
            <person name="Makela M.R."/>
            <person name="Barry K."/>
            <person name="Chovatia M."/>
            <person name="Clum A."/>
            <person name="Daum C."/>
            <person name="Haridas S."/>
            <person name="He G."/>
            <person name="LaButti K."/>
            <person name="Lipzen A."/>
            <person name="Mondo S."/>
            <person name="Riley R."/>
            <person name="Salamov A."/>
            <person name="Simmons B.A."/>
            <person name="Magnuson J.K."/>
            <person name="Henrissat B."/>
            <person name="Mortensen U.H."/>
            <person name="Larsen T.O."/>
            <person name="Devries R.P."/>
            <person name="Grigoriev I.V."/>
            <person name="Machida M."/>
            <person name="Baker S.E."/>
            <person name="Andersen M.R."/>
        </authorList>
    </citation>
    <scope>NUCLEOTIDE SEQUENCE [LARGE SCALE GENOMIC DNA]</scope>
    <source>
        <strain evidence="1 2">CBS 763.97</strain>
    </source>
</reference>
<name>A0A5N7AFY9_9EURO</name>
<protein>
    <submittedName>
        <fullName evidence="1">Uncharacterized protein</fullName>
    </submittedName>
</protein>
<sequence length="60" mass="7474">MILIKHRRFFTWRRQYLRLRIGITKSQFMLQRGPHTALNRVHTHKYASTPDGERTRRRWP</sequence>